<sequence>MCFQWAIPGKLGAPLVVWIYTPVLLPIESVDDIMLFHNDDFVFTGIPEWEADNFNAEFPRKLTLAELNLTVEYDVSRKRVYVVYASGNRKNDPKRWELPRWSGWKIQYKKASRVIDVK</sequence>
<dbReference type="AlphaFoldDB" id="A0A2T3N1X1"/>
<protein>
    <submittedName>
        <fullName evidence="1">Uncharacterized protein</fullName>
    </submittedName>
</protein>
<keyword evidence="2" id="KW-1185">Reference proteome</keyword>
<evidence type="ECO:0000313" key="2">
    <source>
        <dbReference type="Proteomes" id="UP000240904"/>
    </source>
</evidence>
<reference evidence="1 2" key="1">
    <citation type="submission" date="2018-03" db="EMBL/GenBank/DDBJ databases">
        <title>Whole genome sequencing of Histamine producing bacteria.</title>
        <authorList>
            <person name="Butler K."/>
        </authorList>
    </citation>
    <scope>NUCLEOTIDE SEQUENCE [LARGE SCALE GENOMIC DNA]</scope>
    <source>
        <strain evidence="1 2">DSM 16190</strain>
    </source>
</reference>
<name>A0A2T3N1X1_9GAMM</name>
<gene>
    <name evidence="1" type="ORF">C9I89_07320</name>
</gene>
<dbReference type="EMBL" id="PYMC01000003">
    <property type="protein sequence ID" value="PSW06309.1"/>
    <property type="molecule type" value="Genomic_DNA"/>
</dbReference>
<evidence type="ECO:0000313" key="1">
    <source>
        <dbReference type="EMBL" id="PSW06309.1"/>
    </source>
</evidence>
<accession>A0A2T3N1X1</accession>
<comment type="caution">
    <text evidence="1">The sequence shown here is derived from an EMBL/GenBank/DDBJ whole genome shotgun (WGS) entry which is preliminary data.</text>
</comment>
<organism evidence="1 2">
    <name type="scientific">Photobacterium lipolyticum</name>
    <dbReference type="NCBI Taxonomy" id="266810"/>
    <lineage>
        <taxon>Bacteria</taxon>
        <taxon>Pseudomonadati</taxon>
        <taxon>Pseudomonadota</taxon>
        <taxon>Gammaproteobacteria</taxon>
        <taxon>Vibrionales</taxon>
        <taxon>Vibrionaceae</taxon>
        <taxon>Photobacterium</taxon>
    </lineage>
</organism>
<proteinExistence type="predicted"/>
<dbReference type="Proteomes" id="UP000240904">
    <property type="component" value="Unassembled WGS sequence"/>
</dbReference>